<keyword evidence="3" id="KW-1185">Reference proteome</keyword>
<dbReference type="AlphaFoldDB" id="A0AAW0SRR4"/>
<comment type="caution">
    <text evidence="2">The sequence shown here is derived from an EMBL/GenBank/DDBJ whole genome shotgun (WGS) entry which is preliminary data.</text>
</comment>
<reference evidence="2 3" key="1">
    <citation type="submission" date="2023-03" db="EMBL/GenBank/DDBJ databases">
        <title>High-quality genome of Scylla paramamosain provides insights in environmental adaptation.</title>
        <authorList>
            <person name="Zhang L."/>
        </authorList>
    </citation>
    <scope>NUCLEOTIDE SEQUENCE [LARGE SCALE GENOMIC DNA]</scope>
    <source>
        <strain evidence="2">LZ_2023a</strain>
        <tissue evidence="2">Muscle</tissue>
    </source>
</reference>
<sequence length="178" mass="17941">MVLVVAKEEEEEEVKEEDPVQCLAARSRGPKVLPHPAAITPLSEPPARRAASVIAVFLSITCASPRCLAGLSAARTGVTTGSTPAGNGRQTVKGLRCPVRACAVSGRVHTTYVPLAVLPSIHHPPSRPQHMKNAMGGMDSKKMGSGVGMAEVGQRSGGGSGGAGSGDGGGDEEALAGG</sequence>
<evidence type="ECO:0000313" key="3">
    <source>
        <dbReference type="Proteomes" id="UP001487740"/>
    </source>
</evidence>
<organism evidence="2 3">
    <name type="scientific">Scylla paramamosain</name>
    <name type="common">Mud crab</name>
    <dbReference type="NCBI Taxonomy" id="85552"/>
    <lineage>
        <taxon>Eukaryota</taxon>
        <taxon>Metazoa</taxon>
        <taxon>Ecdysozoa</taxon>
        <taxon>Arthropoda</taxon>
        <taxon>Crustacea</taxon>
        <taxon>Multicrustacea</taxon>
        <taxon>Malacostraca</taxon>
        <taxon>Eumalacostraca</taxon>
        <taxon>Eucarida</taxon>
        <taxon>Decapoda</taxon>
        <taxon>Pleocyemata</taxon>
        <taxon>Brachyura</taxon>
        <taxon>Eubrachyura</taxon>
        <taxon>Portunoidea</taxon>
        <taxon>Portunidae</taxon>
        <taxon>Portuninae</taxon>
        <taxon>Scylla</taxon>
    </lineage>
</organism>
<name>A0AAW0SRR4_SCYPA</name>
<protein>
    <submittedName>
        <fullName evidence="2">Uncharacterized protein</fullName>
    </submittedName>
</protein>
<accession>A0AAW0SRR4</accession>
<feature type="region of interest" description="Disordered" evidence="1">
    <location>
        <begin position="121"/>
        <end position="178"/>
    </location>
</feature>
<evidence type="ECO:0000256" key="1">
    <source>
        <dbReference type="SAM" id="MobiDB-lite"/>
    </source>
</evidence>
<evidence type="ECO:0000313" key="2">
    <source>
        <dbReference type="EMBL" id="KAK8377451.1"/>
    </source>
</evidence>
<dbReference type="Proteomes" id="UP001487740">
    <property type="component" value="Unassembled WGS sequence"/>
</dbReference>
<gene>
    <name evidence="2" type="ORF">O3P69_013825</name>
</gene>
<dbReference type="EMBL" id="JARAKH010000047">
    <property type="protein sequence ID" value="KAK8377451.1"/>
    <property type="molecule type" value="Genomic_DNA"/>
</dbReference>
<feature type="compositionally biased region" description="Gly residues" evidence="1">
    <location>
        <begin position="155"/>
        <end position="168"/>
    </location>
</feature>
<proteinExistence type="predicted"/>
<feature type="compositionally biased region" description="Acidic residues" evidence="1">
    <location>
        <begin position="169"/>
        <end position="178"/>
    </location>
</feature>